<evidence type="ECO:0000313" key="2">
    <source>
        <dbReference type="EMBL" id="KYO51645.1"/>
    </source>
</evidence>
<dbReference type="AlphaFoldDB" id="A0A162KMJ8"/>
<dbReference type="OrthoDB" id="7269965at2"/>
<dbReference type="GeneID" id="97242563"/>
<dbReference type="GO" id="GO:0050920">
    <property type="term" value="P:regulation of chemotaxis"/>
    <property type="evidence" value="ECO:0007669"/>
    <property type="project" value="InterPro"/>
</dbReference>
<name>A0A162KMJ8_9PROT</name>
<dbReference type="InterPro" id="IPR007439">
    <property type="entry name" value="Chemotax_Pase_CheZ"/>
</dbReference>
<accession>A0A162KMJ8</accession>
<evidence type="ECO:0000313" key="3">
    <source>
        <dbReference type="Proteomes" id="UP000075787"/>
    </source>
</evidence>
<dbReference type="RefSeq" id="WP_062765863.1">
    <property type="nucleotide sequence ID" value="NZ_CP121013.1"/>
</dbReference>
<dbReference type="EMBL" id="LPZR01000169">
    <property type="protein sequence ID" value="KYO51645.1"/>
    <property type="molecule type" value="Genomic_DNA"/>
</dbReference>
<dbReference type="GO" id="GO:0003824">
    <property type="term" value="F:catalytic activity"/>
    <property type="evidence" value="ECO:0007669"/>
    <property type="project" value="InterPro"/>
</dbReference>
<organism evidence="2 3">
    <name type="scientific">Tistrella mobilis</name>
    <dbReference type="NCBI Taxonomy" id="171437"/>
    <lineage>
        <taxon>Bacteria</taxon>
        <taxon>Pseudomonadati</taxon>
        <taxon>Pseudomonadota</taxon>
        <taxon>Alphaproteobacteria</taxon>
        <taxon>Geminicoccales</taxon>
        <taxon>Geminicoccaceae</taxon>
        <taxon>Tistrella</taxon>
    </lineage>
</organism>
<proteinExistence type="predicted"/>
<evidence type="ECO:0000256" key="1">
    <source>
        <dbReference type="SAM" id="MobiDB-lite"/>
    </source>
</evidence>
<dbReference type="Proteomes" id="UP000075787">
    <property type="component" value="Unassembled WGS sequence"/>
</dbReference>
<gene>
    <name evidence="2" type="ORF">AUP44_08220</name>
</gene>
<sequence length="183" mass="19379">MATDETEPADDDIDWGDVGMEMPQAAPIDRIRRAVAVLRHPAASEDPLASATQALEGVVEGTEAATEAILSQIEAIETALDAVSAELSPESQARAALDNAGMAITALYEACGFQDLTGQRIAKVRKVLQQVDAHLEELLEIVGHDQVAALPPPAEREGDARLLNGPVDDASRVSQSDIDSLFD</sequence>
<feature type="region of interest" description="Disordered" evidence="1">
    <location>
        <begin position="151"/>
        <end position="183"/>
    </location>
</feature>
<dbReference type="GO" id="GO:0009288">
    <property type="term" value="C:bacterial-type flagellum"/>
    <property type="evidence" value="ECO:0007669"/>
    <property type="project" value="InterPro"/>
</dbReference>
<feature type="compositionally biased region" description="Polar residues" evidence="1">
    <location>
        <begin position="172"/>
        <end position="183"/>
    </location>
</feature>
<dbReference type="Pfam" id="PF04344">
    <property type="entry name" value="CheZ"/>
    <property type="match status" value="1"/>
</dbReference>
<dbReference type="SUPFAM" id="SSF75708">
    <property type="entry name" value="Chemotaxis phosphatase CheZ"/>
    <property type="match status" value="1"/>
</dbReference>
<dbReference type="Gene3D" id="1.10.287.500">
    <property type="entry name" value="Helix hairpin bin"/>
    <property type="match status" value="1"/>
</dbReference>
<comment type="caution">
    <text evidence="2">The sequence shown here is derived from an EMBL/GenBank/DDBJ whole genome shotgun (WGS) entry which is preliminary data.</text>
</comment>
<protein>
    <submittedName>
        <fullName evidence="2">Uncharacterized protein</fullName>
    </submittedName>
</protein>
<reference evidence="2 3" key="1">
    <citation type="submission" date="2015-12" db="EMBL/GenBank/DDBJ databases">
        <title>Genome sequence of Tistrella mobilis MCCC 1A02139.</title>
        <authorList>
            <person name="Lu L."/>
            <person name="Lai Q."/>
            <person name="Shao Z."/>
            <person name="Qian P."/>
        </authorList>
    </citation>
    <scope>NUCLEOTIDE SEQUENCE [LARGE SCALE GENOMIC DNA]</scope>
    <source>
        <strain evidence="2 3">MCCC 1A02139</strain>
    </source>
</reference>